<protein>
    <submittedName>
        <fullName evidence="2">Uncharacterized protein</fullName>
    </submittedName>
</protein>
<comment type="caution">
    <text evidence="2">The sequence shown here is derived from an EMBL/GenBank/DDBJ whole genome shotgun (WGS) entry which is preliminary data.</text>
</comment>
<proteinExistence type="predicted"/>
<gene>
    <name evidence="2" type="ORF">BAE44_0000901</name>
</gene>
<evidence type="ECO:0000256" key="1">
    <source>
        <dbReference type="SAM" id="MobiDB-lite"/>
    </source>
</evidence>
<evidence type="ECO:0000313" key="3">
    <source>
        <dbReference type="Proteomes" id="UP000095767"/>
    </source>
</evidence>
<feature type="compositionally biased region" description="Basic and acidic residues" evidence="1">
    <location>
        <begin position="8"/>
        <end position="18"/>
    </location>
</feature>
<dbReference type="EMBL" id="LWDX02003088">
    <property type="protein sequence ID" value="OEL38080.1"/>
    <property type="molecule type" value="Genomic_DNA"/>
</dbReference>
<dbReference type="AlphaFoldDB" id="A0A1E5WLR0"/>
<reference evidence="2 3" key="1">
    <citation type="submission" date="2016-09" db="EMBL/GenBank/DDBJ databases">
        <title>The draft genome of Dichanthelium oligosanthes: A C3 panicoid grass species.</title>
        <authorList>
            <person name="Studer A.J."/>
            <person name="Schnable J.C."/>
            <person name="Brutnell T.P."/>
        </authorList>
    </citation>
    <scope>NUCLEOTIDE SEQUENCE [LARGE SCALE GENOMIC DNA]</scope>
    <source>
        <strain evidence="3">cv. Kellogg 1175</strain>
        <tissue evidence="2">Leaf</tissue>
    </source>
</reference>
<accession>A0A1E5WLR0</accession>
<name>A0A1E5WLR0_9POAL</name>
<keyword evidence="3" id="KW-1185">Reference proteome</keyword>
<dbReference type="Proteomes" id="UP000095767">
    <property type="component" value="Unassembled WGS sequence"/>
</dbReference>
<organism evidence="2 3">
    <name type="scientific">Dichanthelium oligosanthes</name>
    <dbReference type="NCBI Taxonomy" id="888268"/>
    <lineage>
        <taxon>Eukaryota</taxon>
        <taxon>Viridiplantae</taxon>
        <taxon>Streptophyta</taxon>
        <taxon>Embryophyta</taxon>
        <taxon>Tracheophyta</taxon>
        <taxon>Spermatophyta</taxon>
        <taxon>Magnoliopsida</taxon>
        <taxon>Liliopsida</taxon>
        <taxon>Poales</taxon>
        <taxon>Poaceae</taxon>
        <taxon>PACMAD clade</taxon>
        <taxon>Panicoideae</taxon>
        <taxon>Panicodae</taxon>
        <taxon>Paniceae</taxon>
        <taxon>Dichantheliinae</taxon>
        <taxon>Dichanthelium</taxon>
    </lineage>
</organism>
<evidence type="ECO:0000313" key="2">
    <source>
        <dbReference type="EMBL" id="OEL38080.1"/>
    </source>
</evidence>
<feature type="region of interest" description="Disordered" evidence="1">
    <location>
        <begin position="1"/>
        <end position="20"/>
    </location>
</feature>
<sequence>MGPCAALLREEEGARRTDSGTIGEGGWLVRGFKWTSRFGLGHRHSSNNGKHEALL</sequence>